<keyword evidence="2" id="KW-1185">Reference proteome</keyword>
<reference evidence="1 2" key="1">
    <citation type="submission" date="2019-08" db="EMBL/GenBank/DDBJ databases">
        <title>Deep-cultivation of Planctomycetes and their phenomic and genomic characterization uncovers novel biology.</title>
        <authorList>
            <person name="Wiegand S."/>
            <person name="Jogler M."/>
            <person name="Boedeker C."/>
            <person name="Pinto D."/>
            <person name="Vollmers J."/>
            <person name="Rivas-Marin E."/>
            <person name="Kohn T."/>
            <person name="Peeters S.H."/>
            <person name="Heuer A."/>
            <person name="Rast P."/>
            <person name="Oberbeckmann S."/>
            <person name="Bunk B."/>
            <person name="Jeske O."/>
            <person name="Meyerdierks A."/>
            <person name="Storesund J.E."/>
            <person name="Kallscheuer N."/>
            <person name="Luecker S."/>
            <person name="Lage O.M."/>
            <person name="Pohl T."/>
            <person name="Merkel B.J."/>
            <person name="Hornburger P."/>
            <person name="Mueller R.-W."/>
            <person name="Bruemmer F."/>
            <person name="Labrenz M."/>
            <person name="Spormann A.M."/>
            <person name="Op den Camp H."/>
            <person name="Overmann J."/>
            <person name="Amann R."/>
            <person name="Jetten M.S.M."/>
            <person name="Mascher T."/>
            <person name="Medema M.H."/>
            <person name="Devos D.P."/>
            <person name="Kaster A.-K."/>
            <person name="Ovreas L."/>
            <person name="Rohde M."/>
            <person name="Galperin M.Y."/>
            <person name="Jogler C."/>
        </authorList>
    </citation>
    <scope>NUCLEOTIDE SEQUENCE [LARGE SCALE GENOMIC DNA]</scope>
    <source>
        <strain evidence="1 2">UC8</strain>
    </source>
</reference>
<accession>A0A5B9QPT7</accession>
<dbReference type="EMBL" id="CP042914">
    <property type="protein sequence ID" value="QEG39046.1"/>
    <property type="molecule type" value="Genomic_DNA"/>
</dbReference>
<organism evidence="1 2">
    <name type="scientific">Roseimaritima ulvae</name>
    <dbReference type="NCBI Taxonomy" id="980254"/>
    <lineage>
        <taxon>Bacteria</taxon>
        <taxon>Pseudomonadati</taxon>
        <taxon>Planctomycetota</taxon>
        <taxon>Planctomycetia</taxon>
        <taxon>Pirellulales</taxon>
        <taxon>Pirellulaceae</taxon>
        <taxon>Roseimaritima</taxon>
    </lineage>
</organism>
<evidence type="ECO:0000313" key="1">
    <source>
        <dbReference type="EMBL" id="QEG39046.1"/>
    </source>
</evidence>
<gene>
    <name evidence="1" type="ORF">UC8_10070</name>
</gene>
<dbReference type="Proteomes" id="UP000325286">
    <property type="component" value="Chromosome"/>
</dbReference>
<evidence type="ECO:0000313" key="2">
    <source>
        <dbReference type="Proteomes" id="UP000325286"/>
    </source>
</evidence>
<protein>
    <submittedName>
        <fullName evidence="1">Uncharacterized protein</fullName>
    </submittedName>
</protein>
<sequence length="45" mass="5145">MERKGPSEKSPAVPPGTAATKGFVKIFFRQVGTRLSRSRRRRLTW</sequence>
<name>A0A5B9QPT7_9BACT</name>
<dbReference type="AlphaFoldDB" id="A0A5B9QPT7"/>
<dbReference type="KEGG" id="rul:UC8_10070"/>
<proteinExistence type="predicted"/>